<proteinExistence type="predicted"/>
<dbReference type="EMBL" id="JAUEPP010000001">
    <property type="protein sequence ID" value="KAK3356082.1"/>
    <property type="molecule type" value="Genomic_DNA"/>
</dbReference>
<reference evidence="2" key="2">
    <citation type="submission" date="2023-06" db="EMBL/GenBank/DDBJ databases">
        <authorList>
            <consortium name="Lawrence Berkeley National Laboratory"/>
            <person name="Haridas S."/>
            <person name="Hensen N."/>
            <person name="Bonometti L."/>
            <person name="Westerberg I."/>
            <person name="Brannstrom I.O."/>
            <person name="Guillou S."/>
            <person name="Cros-Aarteil S."/>
            <person name="Calhoun S."/>
            <person name="Kuo A."/>
            <person name="Mondo S."/>
            <person name="Pangilinan J."/>
            <person name="Riley R."/>
            <person name="Labutti K."/>
            <person name="Andreopoulos B."/>
            <person name="Lipzen A."/>
            <person name="Chen C."/>
            <person name="Yanf M."/>
            <person name="Daum C."/>
            <person name="Ng V."/>
            <person name="Clum A."/>
            <person name="Steindorff A."/>
            <person name="Ohm R."/>
            <person name="Martin F."/>
            <person name="Silar P."/>
            <person name="Natvig D."/>
            <person name="Lalanne C."/>
            <person name="Gautier V."/>
            <person name="Ament-Velasquez S.L."/>
            <person name="Kruys A."/>
            <person name="Hutchinson M.I."/>
            <person name="Powell A.J."/>
            <person name="Barry K."/>
            <person name="Miller A.N."/>
            <person name="Grigoriev I.V."/>
            <person name="Debuchy R."/>
            <person name="Gladieux P."/>
            <person name="Thoren M.H."/>
            <person name="Johannesson H."/>
        </authorList>
    </citation>
    <scope>NUCLEOTIDE SEQUENCE</scope>
    <source>
        <strain evidence="2">CBS 560.94</strain>
    </source>
</reference>
<dbReference type="Proteomes" id="UP001278500">
    <property type="component" value="Unassembled WGS sequence"/>
</dbReference>
<protein>
    <recommendedName>
        <fullName evidence="4">Something about silencing protein 4 domain-containing protein</fullName>
    </recommendedName>
</protein>
<evidence type="ECO:0008006" key="4">
    <source>
        <dbReference type="Google" id="ProtNLM"/>
    </source>
</evidence>
<reference evidence="2" key="1">
    <citation type="journal article" date="2023" name="Mol. Phylogenet. Evol.">
        <title>Genome-scale phylogeny and comparative genomics of the fungal order Sordariales.</title>
        <authorList>
            <person name="Hensen N."/>
            <person name="Bonometti L."/>
            <person name="Westerberg I."/>
            <person name="Brannstrom I.O."/>
            <person name="Guillou S."/>
            <person name="Cros-Aarteil S."/>
            <person name="Calhoun S."/>
            <person name="Haridas S."/>
            <person name="Kuo A."/>
            <person name="Mondo S."/>
            <person name="Pangilinan J."/>
            <person name="Riley R."/>
            <person name="LaButti K."/>
            <person name="Andreopoulos B."/>
            <person name="Lipzen A."/>
            <person name="Chen C."/>
            <person name="Yan M."/>
            <person name="Daum C."/>
            <person name="Ng V."/>
            <person name="Clum A."/>
            <person name="Steindorff A."/>
            <person name="Ohm R.A."/>
            <person name="Martin F."/>
            <person name="Silar P."/>
            <person name="Natvig D.O."/>
            <person name="Lalanne C."/>
            <person name="Gautier V."/>
            <person name="Ament-Velasquez S.L."/>
            <person name="Kruys A."/>
            <person name="Hutchinson M.I."/>
            <person name="Powell A.J."/>
            <person name="Barry K."/>
            <person name="Miller A.N."/>
            <person name="Grigoriev I.V."/>
            <person name="Debuchy R."/>
            <person name="Gladieux P."/>
            <person name="Hiltunen Thoren M."/>
            <person name="Johannesson H."/>
        </authorList>
    </citation>
    <scope>NUCLEOTIDE SEQUENCE</scope>
    <source>
        <strain evidence="2">CBS 560.94</strain>
    </source>
</reference>
<feature type="region of interest" description="Disordered" evidence="1">
    <location>
        <begin position="75"/>
        <end position="106"/>
    </location>
</feature>
<accession>A0AAE0JQX6</accession>
<organism evidence="2 3">
    <name type="scientific">Neurospora tetraspora</name>
    <dbReference type="NCBI Taxonomy" id="94610"/>
    <lineage>
        <taxon>Eukaryota</taxon>
        <taxon>Fungi</taxon>
        <taxon>Dikarya</taxon>
        <taxon>Ascomycota</taxon>
        <taxon>Pezizomycotina</taxon>
        <taxon>Sordariomycetes</taxon>
        <taxon>Sordariomycetidae</taxon>
        <taxon>Sordariales</taxon>
        <taxon>Sordariaceae</taxon>
        <taxon>Neurospora</taxon>
    </lineage>
</organism>
<feature type="compositionally biased region" description="Polar residues" evidence="1">
    <location>
        <begin position="296"/>
        <end position="312"/>
    </location>
</feature>
<dbReference type="RefSeq" id="XP_062687459.1">
    <property type="nucleotide sequence ID" value="XM_062830931.1"/>
</dbReference>
<feature type="compositionally biased region" description="Polar residues" evidence="1">
    <location>
        <begin position="75"/>
        <end position="98"/>
    </location>
</feature>
<feature type="region of interest" description="Disordered" evidence="1">
    <location>
        <begin position="356"/>
        <end position="434"/>
    </location>
</feature>
<gene>
    <name evidence="2" type="ORF">B0H65DRAFT_585654</name>
</gene>
<evidence type="ECO:0000256" key="1">
    <source>
        <dbReference type="SAM" id="MobiDB-lite"/>
    </source>
</evidence>
<keyword evidence="3" id="KW-1185">Reference proteome</keyword>
<dbReference type="AlphaFoldDB" id="A0AAE0JQX6"/>
<feature type="region of interest" description="Disordered" evidence="1">
    <location>
        <begin position="296"/>
        <end position="315"/>
    </location>
</feature>
<comment type="caution">
    <text evidence="2">The sequence shown here is derived from an EMBL/GenBank/DDBJ whole genome shotgun (WGS) entry which is preliminary data.</text>
</comment>
<evidence type="ECO:0000313" key="2">
    <source>
        <dbReference type="EMBL" id="KAK3356082.1"/>
    </source>
</evidence>
<name>A0AAE0JQX6_9PEZI</name>
<sequence>MEFPADHNSDRAIGSMSRLPAAAEALPAQDGKAMATDIGFIDDQESNVAGGHTGNGAATASNVVADSAVCTSMSSATIQPSTPDTKNYEAPNNLTNPAPTEAEESTSNQIIASNNTLGPEPPCTTVASTAPVPTYYPPRRPNIFKARAKHLQWDRNPIATDVVNKAEGVVEDVDDGEDFTMEDLEEFNSIRRQQIQKKTERFVRMVQQTVWHLRVEDLGSVQEIEELDLIKTISTMFKVLQHHRALARASEQQEDGIETPLRSPYQQIEAHPFRRPAFGDSPPKAKRLADLDTHTTVRAPSATNNPGSQMSANKEKTRDFGEDIGSHVFNKRRPAALSEGFLSRLATPLKIQPNVAQPTNGFSHHYLRRGTDSTATPKHTISTTRTQALPTPSAPLIELSKKQDDTAKPEKYRQRLHESQFSLSYLKRRDGASG</sequence>
<dbReference type="GeneID" id="87868085"/>
<evidence type="ECO:0000313" key="3">
    <source>
        <dbReference type="Proteomes" id="UP001278500"/>
    </source>
</evidence>
<feature type="compositionally biased region" description="Polar residues" evidence="1">
    <location>
        <begin position="372"/>
        <end position="390"/>
    </location>
</feature>
<feature type="compositionally biased region" description="Basic and acidic residues" evidence="1">
    <location>
        <begin position="399"/>
        <end position="418"/>
    </location>
</feature>